<evidence type="ECO:0000256" key="3">
    <source>
        <dbReference type="ARBA" id="ARBA00022475"/>
    </source>
</evidence>
<comment type="similarity">
    <text evidence="2">Belongs to the DoxX family.</text>
</comment>
<comment type="subcellular location">
    <subcellularLocation>
        <location evidence="1">Cell membrane</location>
        <topology evidence="1">Multi-pass membrane protein</topology>
    </subcellularLocation>
</comment>
<keyword evidence="9" id="KW-1185">Reference proteome</keyword>
<name>A0A4P6K1B1_KTERU</name>
<evidence type="ECO:0000256" key="2">
    <source>
        <dbReference type="ARBA" id="ARBA00006679"/>
    </source>
</evidence>
<evidence type="ECO:0000256" key="5">
    <source>
        <dbReference type="ARBA" id="ARBA00022989"/>
    </source>
</evidence>
<dbReference type="EMBL" id="CP035758">
    <property type="protein sequence ID" value="QBD81623.1"/>
    <property type="molecule type" value="Genomic_DNA"/>
</dbReference>
<dbReference type="OrthoDB" id="346004at2"/>
<accession>A0A4P6K1B1</accession>
<dbReference type="GO" id="GO:0005886">
    <property type="term" value="C:plasma membrane"/>
    <property type="evidence" value="ECO:0007669"/>
    <property type="project" value="UniProtKB-SubCell"/>
</dbReference>
<protein>
    <submittedName>
        <fullName evidence="8">DoxX family membrane protein</fullName>
    </submittedName>
</protein>
<evidence type="ECO:0000256" key="4">
    <source>
        <dbReference type="ARBA" id="ARBA00022692"/>
    </source>
</evidence>
<keyword evidence="3" id="KW-1003">Cell membrane</keyword>
<evidence type="ECO:0000313" key="9">
    <source>
        <dbReference type="Proteomes" id="UP000290365"/>
    </source>
</evidence>
<dbReference type="PANTHER" id="PTHR33452:SF1">
    <property type="entry name" value="INNER MEMBRANE PROTEIN YPHA-RELATED"/>
    <property type="match status" value="1"/>
</dbReference>
<feature type="transmembrane region" description="Helical" evidence="7">
    <location>
        <begin position="63"/>
        <end position="90"/>
    </location>
</feature>
<organism evidence="8 9">
    <name type="scientific">Ktedonosporobacter rubrisoli</name>
    <dbReference type="NCBI Taxonomy" id="2509675"/>
    <lineage>
        <taxon>Bacteria</taxon>
        <taxon>Bacillati</taxon>
        <taxon>Chloroflexota</taxon>
        <taxon>Ktedonobacteria</taxon>
        <taxon>Ktedonobacterales</taxon>
        <taxon>Ktedonosporobacteraceae</taxon>
        <taxon>Ktedonosporobacter</taxon>
    </lineage>
</organism>
<dbReference type="InterPro" id="IPR051907">
    <property type="entry name" value="DoxX-like_oxidoreductase"/>
</dbReference>
<evidence type="ECO:0000256" key="7">
    <source>
        <dbReference type="SAM" id="Phobius"/>
    </source>
</evidence>
<dbReference type="RefSeq" id="WP_129892684.1">
    <property type="nucleotide sequence ID" value="NZ_CP035758.1"/>
</dbReference>
<proteinExistence type="inferred from homology"/>
<dbReference type="InterPro" id="IPR032808">
    <property type="entry name" value="DoxX"/>
</dbReference>
<evidence type="ECO:0000256" key="6">
    <source>
        <dbReference type="ARBA" id="ARBA00023136"/>
    </source>
</evidence>
<reference evidence="8 9" key="1">
    <citation type="submission" date="2019-01" db="EMBL/GenBank/DDBJ databases">
        <title>Ktedonosporobacter rubrisoli SCAWS-G2.</title>
        <authorList>
            <person name="Huang Y."/>
            <person name="Yan B."/>
        </authorList>
    </citation>
    <scope>NUCLEOTIDE SEQUENCE [LARGE SCALE GENOMIC DNA]</scope>
    <source>
        <strain evidence="8 9">SCAWS-G2</strain>
    </source>
</reference>
<gene>
    <name evidence="8" type="ORF">EPA93_38890</name>
</gene>
<evidence type="ECO:0000313" key="8">
    <source>
        <dbReference type="EMBL" id="QBD81623.1"/>
    </source>
</evidence>
<evidence type="ECO:0000256" key="1">
    <source>
        <dbReference type="ARBA" id="ARBA00004651"/>
    </source>
</evidence>
<sequence>MSSATVGFLLLRLAVGLLLAGHGAQKLFGWFGGDGFTSLSKVLEGQGFKPAGFWALLGGVGELLGGLLTALGLLVPLGEVAIFAAMFLAVAKFHWKQGLWSVNGGYEYPLVILTITIVLACIGPEVFSLDQLLHINLPVLQCFGLGVLAALIIDSIGLIISRQSSPESGKR</sequence>
<dbReference type="AlphaFoldDB" id="A0A4P6K1B1"/>
<dbReference type="KEGG" id="kbs:EPA93_38890"/>
<keyword evidence="6 7" id="KW-0472">Membrane</keyword>
<keyword evidence="5 7" id="KW-1133">Transmembrane helix</keyword>
<dbReference type="PANTHER" id="PTHR33452">
    <property type="entry name" value="OXIDOREDUCTASE CATD-RELATED"/>
    <property type="match status" value="1"/>
</dbReference>
<dbReference type="Pfam" id="PF07681">
    <property type="entry name" value="DoxX"/>
    <property type="match status" value="1"/>
</dbReference>
<dbReference type="Proteomes" id="UP000290365">
    <property type="component" value="Chromosome"/>
</dbReference>
<feature type="transmembrane region" description="Helical" evidence="7">
    <location>
        <begin position="110"/>
        <end position="129"/>
    </location>
</feature>
<feature type="transmembrane region" description="Helical" evidence="7">
    <location>
        <begin position="135"/>
        <end position="161"/>
    </location>
</feature>
<keyword evidence="4 7" id="KW-0812">Transmembrane</keyword>